<evidence type="ECO:0000256" key="3">
    <source>
        <dbReference type="SAM" id="Phobius"/>
    </source>
</evidence>
<evidence type="ECO:0000259" key="4">
    <source>
        <dbReference type="SMART" id="SM00331"/>
    </source>
</evidence>
<gene>
    <name evidence="5" type="ORF">EAO74_02790</name>
</gene>
<keyword evidence="1" id="KW-0378">Hydrolase</keyword>
<dbReference type="PANTHER" id="PTHR43156:SF2">
    <property type="entry name" value="STAGE II SPORULATION PROTEIN E"/>
    <property type="match status" value="1"/>
</dbReference>
<dbReference type="AlphaFoldDB" id="A0A652LCT8"/>
<dbReference type="EMBL" id="RDBM01000010">
    <property type="protein sequence ID" value="TXS33730.1"/>
    <property type="molecule type" value="Genomic_DNA"/>
</dbReference>
<keyword evidence="3" id="KW-0812">Transmembrane</keyword>
<evidence type="ECO:0000256" key="1">
    <source>
        <dbReference type="ARBA" id="ARBA00022801"/>
    </source>
</evidence>
<dbReference type="Gene3D" id="3.60.40.10">
    <property type="entry name" value="PPM-type phosphatase domain"/>
    <property type="match status" value="1"/>
</dbReference>
<feature type="transmembrane region" description="Helical" evidence="3">
    <location>
        <begin position="84"/>
        <end position="103"/>
    </location>
</feature>
<name>A0A652LCT8_9ACTN</name>
<feature type="transmembrane region" description="Helical" evidence="3">
    <location>
        <begin position="109"/>
        <end position="127"/>
    </location>
</feature>
<dbReference type="SMART" id="SM00331">
    <property type="entry name" value="PP2C_SIG"/>
    <property type="match status" value="1"/>
</dbReference>
<keyword evidence="3" id="KW-1133">Transmembrane helix</keyword>
<evidence type="ECO:0000313" key="5">
    <source>
        <dbReference type="EMBL" id="TXS33730.1"/>
    </source>
</evidence>
<keyword evidence="3" id="KW-0472">Membrane</keyword>
<dbReference type="Pfam" id="PF07228">
    <property type="entry name" value="SpoIIE"/>
    <property type="match status" value="1"/>
</dbReference>
<feature type="region of interest" description="Disordered" evidence="2">
    <location>
        <begin position="377"/>
        <end position="399"/>
    </location>
</feature>
<feature type="transmembrane region" description="Helical" evidence="3">
    <location>
        <begin position="59"/>
        <end position="77"/>
    </location>
</feature>
<accession>A0A652LCT8</accession>
<feature type="transmembrane region" description="Helical" evidence="3">
    <location>
        <begin position="34"/>
        <end position="53"/>
    </location>
</feature>
<dbReference type="GO" id="GO:0016791">
    <property type="term" value="F:phosphatase activity"/>
    <property type="evidence" value="ECO:0007669"/>
    <property type="project" value="TreeGrafter"/>
</dbReference>
<protein>
    <submittedName>
        <fullName evidence="5">Serine/threonine-protein phosphatase</fullName>
    </submittedName>
</protein>
<feature type="domain" description="PPM-type phosphatase" evidence="4">
    <location>
        <begin position="158"/>
        <end position="378"/>
    </location>
</feature>
<proteinExistence type="predicted"/>
<dbReference type="PANTHER" id="PTHR43156">
    <property type="entry name" value="STAGE II SPORULATION PROTEIN E-RELATED"/>
    <property type="match status" value="1"/>
</dbReference>
<comment type="caution">
    <text evidence="5">The sequence shown here is derived from an EMBL/GenBank/DDBJ whole genome shotgun (WGS) entry which is preliminary data.</text>
</comment>
<dbReference type="InterPro" id="IPR036457">
    <property type="entry name" value="PPM-type-like_dom_sf"/>
</dbReference>
<reference evidence="5" key="1">
    <citation type="submission" date="2018-10" db="EMBL/GenBank/DDBJ databases">
        <authorList>
            <person name="Hariharan J."/>
            <person name="Choudoir M.J."/>
            <person name="Diebold P."/>
            <person name="Panke-Buisse K."/>
            <person name="Campbell A.N."/>
            <person name="Buckley D.H."/>
        </authorList>
    </citation>
    <scope>NUCLEOTIDE SEQUENCE</scope>
    <source>
        <strain evidence="5">Gb1</strain>
    </source>
</reference>
<dbReference type="InterPro" id="IPR052016">
    <property type="entry name" value="Bact_Sigma-Reg"/>
</dbReference>
<dbReference type="SUPFAM" id="SSF81606">
    <property type="entry name" value="PP2C-like"/>
    <property type="match status" value="1"/>
</dbReference>
<organism evidence="5">
    <name type="scientific">Streptomyces sp. gb1(2016)</name>
    <dbReference type="NCBI Taxonomy" id="1828321"/>
    <lineage>
        <taxon>Bacteria</taxon>
        <taxon>Bacillati</taxon>
        <taxon>Actinomycetota</taxon>
        <taxon>Actinomycetes</taxon>
        <taxon>Kitasatosporales</taxon>
        <taxon>Streptomycetaceae</taxon>
        <taxon>Streptomyces</taxon>
    </lineage>
</organism>
<sequence>MVMGLRRPSAAPSVPLPGTDQAEISAGAARIGNWALALWLLLLTAVVVVLDALTGNDLPLIPLLVVLPALASVFCTVRQTTAVAVWVTLVVVGSRIASTGAFWDVVFLIGFSALASALGVVACAARIRHATEMARLRSAAVALQRQILRPLPVTTQQVCAHGIYEPIEEDRFVGGDIYEVVQSPHGTRVIIGDVQGKGLPAIGTGFAALGAFREAAVREPELTAVADAVEDAVVRHNAFSAENGEAERFVTALLLGFDGGDRVRAVNCGHLPPRLLYDGAASAVALHRTSVPLGMADLGGEARAAEWIDFPPGAALMVYTDGVTEARDAAGAFYPFDERLRGWAGRDPDQVLEALQAELAEFSGGVRRDDVAVLVLSRPPDGEDAAGCPGDPASDGSPK</sequence>
<dbReference type="FunFam" id="3.60.40.10:FF:000058">
    <property type="entry name" value="Stage II sporulation protein E"/>
    <property type="match status" value="1"/>
</dbReference>
<evidence type="ECO:0000256" key="2">
    <source>
        <dbReference type="SAM" id="MobiDB-lite"/>
    </source>
</evidence>
<dbReference type="InterPro" id="IPR001932">
    <property type="entry name" value="PPM-type_phosphatase-like_dom"/>
</dbReference>